<dbReference type="Gene3D" id="2.60.40.150">
    <property type="entry name" value="C2 domain"/>
    <property type="match status" value="2"/>
</dbReference>
<feature type="transmembrane region" description="Helical" evidence="5">
    <location>
        <begin position="1507"/>
        <end position="1528"/>
    </location>
</feature>
<feature type="coiled-coil region" evidence="3">
    <location>
        <begin position="1062"/>
        <end position="1191"/>
    </location>
</feature>
<keyword evidence="8" id="KW-1185">Reference proteome</keyword>
<dbReference type="PROSITE" id="PS50004">
    <property type="entry name" value="C2"/>
    <property type="match status" value="2"/>
</dbReference>
<feature type="region of interest" description="Disordered" evidence="4">
    <location>
        <begin position="1"/>
        <end position="102"/>
    </location>
</feature>
<feature type="compositionally biased region" description="Basic and acidic residues" evidence="4">
    <location>
        <begin position="874"/>
        <end position="888"/>
    </location>
</feature>
<feature type="compositionally biased region" description="Basic and acidic residues" evidence="4">
    <location>
        <begin position="605"/>
        <end position="621"/>
    </location>
</feature>
<keyword evidence="5" id="KW-1133">Transmembrane helix</keyword>
<feature type="region of interest" description="Disordered" evidence="4">
    <location>
        <begin position="596"/>
        <end position="732"/>
    </location>
</feature>
<organism evidence="7 8">
    <name type="scientific">Exidia glandulosa HHB12029</name>
    <dbReference type="NCBI Taxonomy" id="1314781"/>
    <lineage>
        <taxon>Eukaryota</taxon>
        <taxon>Fungi</taxon>
        <taxon>Dikarya</taxon>
        <taxon>Basidiomycota</taxon>
        <taxon>Agaricomycotina</taxon>
        <taxon>Agaricomycetes</taxon>
        <taxon>Auriculariales</taxon>
        <taxon>Exidiaceae</taxon>
        <taxon>Exidia</taxon>
    </lineage>
</organism>
<dbReference type="SUPFAM" id="SSF49562">
    <property type="entry name" value="C2 domain (Calcium/lipid-binding domain, CaLB)"/>
    <property type="match status" value="2"/>
</dbReference>
<evidence type="ECO:0000313" key="7">
    <source>
        <dbReference type="EMBL" id="KZV90637.1"/>
    </source>
</evidence>
<protein>
    <recommendedName>
        <fullName evidence="6">C2 domain-containing protein</fullName>
    </recommendedName>
</protein>
<dbReference type="GO" id="GO:0005509">
    <property type="term" value="F:calcium ion binding"/>
    <property type="evidence" value="ECO:0007669"/>
    <property type="project" value="TreeGrafter"/>
</dbReference>
<feature type="compositionally biased region" description="Polar residues" evidence="4">
    <location>
        <begin position="900"/>
        <end position="913"/>
    </location>
</feature>
<feature type="compositionally biased region" description="Polar residues" evidence="4">
    <location>
        <begin position="975"/>
        <end position="988"/>
    </location>
</feature>
<feature type="compositionally biased region" description="Low complexity" evidence="4">
    <location>
        <begin position="1"/>
        <end position="18"/>
    </location>
</feature>
<evidence type="ECO:0000256" key="1">
    <source>
        <dbReference type="ARBA" id="ARBA00022723"/>
    </source>
</evidence>
<dbReference type="GO" id="GO:0016020">
    <property type="term" value="C:membrane"/>
    <property type="evidence" value="ECO:0007669"/>
    <property type="project" value="TreeGrafter"/>
</dbReference>
<evidence type="ECO:0000256" key="2">
    <source>
        <dbReference type="ARBA" id="ARBA00022837"/>
    </source>
</evidence>
<dbReference type="InterPro" id="IPR035892">
    <property type="entry name" value="C2_domain_sf"/>
</dbReference>
<dbReference type="PANTHER" id="PTHR45911:SF4">
    <property type="entry name" value="MULTIPLE C2 AND TRANSMEMBRANE DOMAIN-CONTAINING PROTEIN"/>
    <property type="match status" value="1"/>
</dbReference>
<keyword evidence="1" id="KW-0479">Metal-binding</keyword>
<feature type="compositionally biased region" description="Low complexity" evidence="4">
    <location>
        <begin position="649"/>
        <end position="671"/>
    </location>
</feature>
<dbReference type="Proteomes" id="UP000077266">
    <property type="component" value="Unassembled WGS sequence"/>
</dbReference>
<keyword evidence="2" id="KW-0106">Calcium</keyword>
<proteinExistence type="predicted"/>
<dbReference type="OrthoDB" id="67700at2759"/>
<dbReference type="SMART" id="SM00239">
    <property type="entry name" value="C2"/>
    <property type="match status" value="2"/>
</dbReference>
<reference evidence="7 8" key="1">
    <citation type="journal article" date="2016" name="Mol. Biol. Evol.">
        <title>Comparative Genomics of Early-Diverging Mushroom-Forming Fungi Provides Insights into the Origins of Lignocellulose Decay Capabilities.</title>
        <authorList>
            <person name="Nagy L.G."/>
            <person name="Riley R."/>
            <person name="Tritt A."/>
            <person name="Adam C."/>
            <person name="Daum C."/>
            <person name="Floudas D."/>
            <person name="Sun H."/>
            <person name="Yadav J.S."/>
            <person name="Pangilinan J."/>
            <person name="Larsson K.H."/>
            <person name="Matsuura K."/>
            <person name="Barry K."/>
            <person name="Labutti K."/>
            <person name="Kuo R."/>
            <person name="Ohm R.A."/>
            <person name="Bhattacharya S.S."/>
            <person name="Shirouzu T."/>
            <person name="Yoshinaga Y."/>
            <person name="Martin F.M."/>
            <person name="Grigoriev I.V."/>
            <person name="Hibbett D.S."/>
        </authorList>
    </citation>
    <scope>NUCLEOTIDE SEQUENCE [LARGE SCALE GENOMIC DNA]</scope>
    <source>
        <strain evidence="7 8">HHB12029</strain>
    </source>
</reference>
<dbReference type="STRING" id="1314781.A0A165GK28"/>
<evidence type="ECO:0000256" key="4">
    <source>
        <dbReference type="SAM" id="MobiDB-lite"/>
    </source>
</evidence>
<feature type="domain" description="C2" evidence="6">
    <location>
        <begin position="93"/>
        <end position="218"/>
    </location>
</feature>
<feature type="compositionally biased region" description="Polar residues" evidence="4">
    <location>
        <begin position="1349"/>
        <end position="1362"/>
    </location>
</feature>
<keyword evidence="5" id="KW-0472">Membrane</keyword>
<dbReference type="Pfam" id="PF00168">
    <property type="entry name" value="C2"/>
    <property type="match status" value="2"/>
</dbReference>
<evidence type="ECO:0000313" key="8">
    <source>
        <dbReference type="Proteomes" id="UP000077266"/>
    </source>
</evidence>
<dbReference type="EMBL" id="KV426044">
    <property type="protein sequence ID" value="KZV90637.1"/>
    <property type="molecule type" value="Genomic_DNA"/>
</dbReference>
<evidence type="ECO:0000259" key="6">
    <source>
        <dbReference type="PROSITE" id="PS50004"/>
    </source>
</evidence>
<feature type="compositionally biased region" description="Basic residues" evidence="4">
    <location>
        <begin position="79"/>
        <end position="91"/>
    </location>
</feature>
<feature type="compositionally biased region" description="Polar residues" evidence="4">
    <location>
        <begin position="44"/>
        <end position="53"/>
    </location>
</feature>
<feature type="region of interest" description="Disordered" evidence="4">
    <location>
        <begin position="1279"/>
        <end position="1311"/>
    </location>
</feature>
<keyword evidence="5" id="KW-0812">Transmembrane</keyword>
<dbReference type="InterPro" id="IPR000008">
    <property type="entry name" value="C2_dom"/>
</dbReference>
<dbReference type="InParanoid" id="A0A165GK28"/>
<feature type="region of interest" description="Disordered" evidence="4">
    <location>
        <begin position="1345"/>
        <end position="1399"/>
    </location>
</feature>
<name>A0A165GK28_EXIGL</name>
<gene>
    <name evidence="7" type="ORF">EXIGLDRAFT_115009</name>
</gene>
<feature type="compositionally biased region" description="Low complexity" evidence="4">
    <location>
        <begin position="860"/>
        <end position="873"/>
    </location>
</feature>
<feature type="compositionally biased region" description="Acidic residues" evidence="4">
    <location>
        <begin position="831"/>
        <end position="846"/>
    </location>
</feature>
<dbReference type="PANTHER" id="PTHR45911">
    <property type="entry name" value="C2 DOMAIN-CONTAINING PROTEIN"/>
    <property type="match status" value="1"/>
</dbReference>
<dbReference type="CDD" id="cd00030">
    <property type="entry name" value="C2"/>
    <property type="match status" value="1"/>
</dbReference>
<evidence type="ECO:0000256" key="3">
    <source>
        <dbReference type="SAM" id="Coils"/>
    </source>
</evidence>
<sequence>MSSSRPSTPTRSPSQTSTKESPTNTGSTRSRLKSLRNSVHIHNPFTSSSNRNSVHIEEPTTPTKPKPDMATSPAGTPSKKLRRSLRARFTGHGRGTGRGQIEPLQDEKPAVILRVQVVGCEDLPAADANGKSDPYVVVTFVGKRFKTPVIQKNLNPLYNAKDATFDFPVYASVVEKIGSLVEFVVWDKDLIGKDYLGEAGLTASDWFKHNGGLTALAFTAPNNTNFTLPLNSSRKRDAKGRITLKLGFVNPPNLTPGSSDMGDAYAELTRRSRGGHSALLSAPPTQGIGTLGESGVVDAGAESDDDDGASDRTSMRSSLGPDDSLFRSRTVSTATLPPKKLPSFRLNWSGTKIDYSFSGHRDVAGIVLLEVKSARELPRQKTFVKAGGWDMDPFVVVSYGKKTFRTRVVRHSLDPVWGEKIMFHVRKADLESNNKIQISVLDWDKFASDDLVGDASIHIGELMSRVPPPDPATGLYREDMNLANGMAELELPLTVSKELADGKSSPVVVLSAKYEPHASFRQRFWRQNLHQFDHDKSRSFSFSEINAFLEDMGLSLDADTVYGFFPAHGKQALGDQLTLEETIQSLEEAIGMALEKGQRPSWAEDAAREVDQQAEKDKLESESLAASIQSALKERAESIKEEDEPPTPTTTAMTDSTTSISDADVDASAKASPPPATPDAEVENGNGVDASQPEPAPTPPIASAMPDTGASSDSTSPQRPPPQPQRASTFGRNRESIADLQGQLTDIFADHPDADLSDPDNPSIPARSLMDVLDDFSSAHGGLALFEPEEENALKEIIHMAPEAPITADILLSFLAQMTAQQQQPQPAEADHDDDDDGLVQDDEGDVTTRAPPSAFGAHSRSSSRSSVHTTRGGSERSSPERSNEPKTPKSGGAFDSRQRSTPMQPAPTSWKPQANYRRRRSSAGSQGRPSHISDNESSSNERGGPTRTRAPSNPTSPTPGQPVSFPGGRRSASRPVSPQRQNSNGHNQRARYGSQGQGMGDSGVLVPRPGDDHLDPVDLTAADLGHREDSDSEPDDDMEANLVRGRDSIASLASLAPYEKLESLQRANGELMRKLQESERALANKVMEHESELEELQAKLDEFTEELHSAKREEKELRGRERHTTAQLATLEGEIAKLQRQLETSRASYQSLQKQYQEQCAESEKYRNQLRRKDQDLKEAEENAQAHFGEMTKWKTAHEISEATIASLEKELQISRQAQATLHEQKQENLMLKETIDRLRFDLDELRSTKSSSVGGASGTASLAGTLSRSLANELKAQLGGDGDSDAGDANRSREEIVEEVEETERGSDDDYVETIIKRRKVVRRTTPGPAQSTEEIIKEYTDEATQHGPSDYSSTHSVQTEAPPVSAPKPSTSTSIQTEEPPRAPTPPPKREAPPPYHVLDDAEREAIGQAAIEKWHPGYAGRGVHGVSRDAVREWSNLKRELGFECAAIEQVVGEAPIVERPEEMQISDPDAGDDESVKSLASRLVNRVVGTCHRKLGLMSPAAWQYLLAVLCAFGGVCIISLILSSLLHPIWPNYVVPSYHDRIWWTSYNTLGVPGIDGMYKRSSSGPWPTFGALRRLFASLNFARIEPVRVPM</sequence>
<feature type="domain" description="C2" evidence="6">
    <location>
        <begin position="349"/>
        <end position="472"/>
    </location>
</feature>
<feature type="region of interest" description="Disordered" evidence="4">
    <location>
        <begin position="818"/>
        <end position="1041"/>
    </location>
</feature>
<keyword evidence="3" id="KW-0175">Coiled coil</keyword>
<feature type="compositionally biased region" description="Polar residues" evidence="4">
    <location>
        <begin position="19"/>
        <end position="29"/>
    </location>
</feature>
<accession>A0A165GK28</accession>
<feature type="compositionally biased region" description="Acidic residues" evidence="4">
    <location>
        <begin position="1031"/>
        <end position="1040"/>
    </location>
</feature>
<evidence type="ECO:0000256" key="5">
    <source>
        <dbReference type="SAM" id="Phobius"/>
    </source>
</evidence>
<feature type="region of interest" description="Disordered" evidence="4">
    <location>
        <begin position="276"/>
        <end position="331"/>
    </location>
</feature>